<accession>C5KL01</accession>
<feature type="non-terminal residue" evidence="1">
    <location>
        <position position="52"/>
    </location>
</feature>
<dbReference type="InParanoid" id="C5KL01"/>
<protein>
    <submittedName>
        <fullName evidence="1">Uncharacterized protein</fullName>
    </submittedName>
</protein>
<organism evidence="2">
    <name type="scientific">Perkinsus marinus (strain ATCC 50983 / TXsc)</name>
    <dbReference type="NCBI Taxonomy" id="423536"/>
    <lineage>
        <taxon>Eukaryota</taxon>
        <taxon>Sar</taxon>
        <taxon>Alveolata</taxon>
        <taxon>Perkinsozoa</taxon>
        <taxon>Perkinsea</taxon>
        <taxon>Perkinsida</taxon>
        <taxon>Perkinsidae</taxon>
        <taxon>Perkinsus</taxon>
    </lineage>
</organism>
<keyword evidence="2" id="KW-1185">Reference proteome</keyword>
<evidence type="ECO:0000313" key="1">
    <source>
        <dbReference type="EMBL" id="EER14842.1"/>
    </source>
</evidence>
<dbReference type="GeneID" id="9061623"/>
<proteinExistence type="predicted"/>
<dbReference type="Proteomes" id="UP000007800">
    <property type="component" value="Unassembled WGS sequence"/>
</dbReference>
<dbReference type="AlphaFoldDB" id="C5KL01"/>
<feature type="non-terminal residue" evidence="1">
    <location>
        <position position="1"/>
    </location>
</feature>
<sequence>GSTNVLGQDRLRYKLHQNLESNGHTIISGTKLSDVTSARRCQGSTPPLTERM</sequence>
<reference evidence="1 2" key="1">
    <citation type="submission" date="2008-07" db="EMBL/GenBank/DDBJ databases">
        <authorList>
            <person name="El-Sayed N."/>
            <person name="Caler E."/>
            <person name="Inman J."/>
            <person name="Amedeo P."/>
            <person name="Hass B."/>
            <person name="Wortman J."/>
        </authorList>
    </citation>
    <scope>NUCLEOTIDE SEQUENCE [LARGE SCALE GENOMIC DNA]</scope>
    <source>
        <strain evidence="2">ATCC 50983 / TXsc</strain>
    </source>
</reference>
<dbReference type="EMBL" id="GG673891">
    <property type="protein sequence ID" value="EER14842.1"/>
    <property type="molecule type" value="Genomic_DNA"/>
</dbReference>
<name>C5KL01_PERM5</name>
<evidence type="ECO:0000313" key="2">
    <source>
        <dbReference type="Proteomes" id="UP000007800"/>
    </source>
</evidence>
<dbReference type="RefSeq" id="XP_002783046.1">
    <property type="nucleotide sequence ID" value="XM_002783000.1"/>
</dbReference>
<gene>
    <name evidence="1" type="ORF">Pmar_PMAR012724</name>
</gene>